<dbReference type="Gene3D" id="3.40.50.2300">
    <property type="match status" value="2"/>
</dbReference>
<feature type="transmembrane region" description="Helical" evidence="15">
    <location>
        <begin position="596"/>
        <end position="615"/>
    </location>
</feature>
<name>A0AAN9HWY9_CROPI</name>
<dbReference type="CDD" id="cd13686">
    <property type="entry name" value="GluR_Plant"/>
    <property type="match status" value="1"/>
</dbReference>
<evidence type="ECO:0000313" key="18">
    <source>
        <dbReference type="Proteomes" id="UP001372338"/>
    </source>
</evidence>
<evidence type="ECO:0000256" key="4">
    <source>
        <dbReference type="ARBA" id="ARBA00022692"/>
    </source>
</evidence>
<comment type="caution">
    <text evidence="17">The sequence shown here is derived from an EMBL/GenBank/DDBJ whole genome shotgun (WGS) entry which is preliminary data.</text>
</comment>
<evidence type="ECO:0000256" key="2">
    <source>
        <dbReference type="ARBA" id="ARBA00008685"/>
    </source>
</evidence>
<dbReference type="GO" id="GO:0016020">
    <property type="term" value="C:membrane"/>
    <property type="evidence" value="ECO:0007669"/>
    <property type="project" value="UniProtKB-SubCell"/>
</dbReference>
<feature type="disulfide bond" evidence="14">
    <location>
        <begin position="701"/>
        <end position="756"/>
    </location>
</feature>
<dbReference type="AlphaFoldDB" id="A0AAN9HWY9"/>
<dbReference type="SUPFAM" id="SSF53850">
    <property type="entry name" value="Periplasmic binding protein-like II"/>
    <property type="match status" value="1"/>
</dbReference>
<dbReference type="GO" id="GO:0015276">
    <property type="term" value="F:ligand-gated monoatomic ion channel activity"/>
    <property type="evidence" value="ECO:0007669"/>
    <property type="project" value="InterPro"/>
</dbReference>
<feature type="transmembrane region" description="Helical" evidence="15">
    <location>
        <begin position="773"/>
        <end position="793"/>
    </location>
</feature>
<protein>
    <recommendedName>
        <fullName evidence="13">Glutamate receptor</fullName>
    </recommendedName>
</protein>
<keyword evidence="14" id="KW-1015">Disulfide bond</keyword>
<sequence>MHIALLGNTLAGESSAVKGIIGVILDRSSRIGQEQAVAMNMALEDFYHYSNQSFVMHIRNSQGDPLQAALAARDLIDNQKVQAIIGPHTWKETSLVAEVCSQKSIPLLSMAGETPDWATEKFHFLLQSTPSQIMQMKAIAEIVKSWDWYKVSLIYEDGDSSSTEVLSQLSKALREVGTELSNVLAIPPFANSSLSQQLERLREGQCTIFVVHLPFPLALHLFETAKKMNMMEEGNVWITMDTFTSLFHSLNASTMSNMQGIVGVKSYIPCLWQQNHNFYHRFRKKFSSENYEEFNYEPGVYAAQAYDAAWTVALAMRESNQNGSHFLLDKILLSNFTGLSGKIQFTDKKLAPVHTFQIINAMGKSYREIGFWSDGLGFSKTLGQNASDSSLIKELVQVVWPGGRMSNPTCAKQLRIGVPSMSTFKQFVNVFQDHSQNITIFKGFSIELFKETVKNLPYHLDYDFFAFNGTYDELVKQVYLKNYDAVVGDVTLESTRYKYAAFTQPYTDPGVVMVVPVQSKAGNKAWLFMKPFTKLMWILIIIVIFYNGLAVWIIERNHCPELNGPILHQTTTVLWLAFTPLFSMNGGKLHSNLSRMAMVVWLFVALIITQTYTASLTSMLTVDRLEPTENSIQKLRESNAKIGYDRGSYMKEYLQDALDFSAENLKQYSSSEDYAKALRNKEIAAAFLDAAEANIFLANYCKGFVKAGPTNKHGGFGFVFPIGSPLLHSVNQALLNISESGTLRDLERDMLGSEECKDSKTDIETSSLGPSSFMVLFILTAGTSTTALLVYIFPMNCLCHGQRTIWRLMMAVLKHWGSQKTRFSRRVHNVAESPSNYPNISNLPTHV</sequence>
<keyword evidence="8 13" id="KW-0472">Membrane</keyword>
<evidence type="ECO:0000256" key="6">
    <source>
        <dbReference type="ARBA" id="ARBA00022989"/>
    </source>
</evidence>
<comment type="similarity">
    <text evidence="2 13">Belongs to the glutamate-gated ion channel (TC 1.A.10.1) family.</text>
</comment>
<dbReference type="InterPro" id="IPR001320">
    <property type="entry name" value="Iontro_rcpt_C"/>
</dbReference>
<evidence type="ECO:0000256" key="10">
    <source>
        <dbReference type="ARBA" id="ARBA00023180"/>
    </source>
</evidence>
<feature type="transmembrane region" description="Helical" evidence="15">
    <location>
        <begin position="535"/>
        <end position="554"/>
    </location>
</feature>
<evidence type="ECO:0000256" key="11">
    <source>
        <dbReference type="ARBA" id="ARBA00023286"/>
    </source>
</evidence>
<evidence type="ECO:0000256" key="13">
    <source>
        <dbReference type="PIRNR" id="PIRNR037090"/>
    </source>
</evidence>
<dbReference type="SMART" id="SM00079">
    <property type="entry name" value="PBPe"/>
    <property type="match status" value="1"/>
</dbReference>
<dbReference type="FunFam" id="3.40.190.10:FF:000054">
    <property type="entry name" value="Glutamate receptor"/>
    <property type="match status" value="1"/>
</dbReference>
<reference evidence="17 18" key="1">
    <citation type="submission" date="2024-01" db="EMBL/GenBank/DDBJ databases">
        <title>The genomes of 5 underutilized Papilionoideae crops provide insights into root nodulation and disease resistanc.</title>
        <authorList>
            <person name="Yuan L."/>
        </authorList>
    </citation>
    <scope>NUCLEOTIDE SEQUENCE [LARGE SCALE GENOMIC DNA]</scope>
    <source>
        <strain evidence="17">ZHUSHIDOU_FW_LH</strain>
        <tissue evidence="17">Leaf</tissue>
    </source>
</reference>
<keyword evidence="10" id="KW-0325">Glycoprotein</keyword>
<keyword evidence="6 15" id="KW-1133">Transmembrane helix</keyword>
<dbReference type="SUPFAM" id="SSF53822">
    <property type="entry name" value="Periplasmic binding protein-like I"/>
    <property type="match status" value="1"/>
</dbReference>
<evidence type="ECO:0000256" key="1">
    <source>
        <dbReference type="ARBA" id="ARBA00004141"/>
    </source>
</evidence>
<dbReference type="InterPro" id="IPR001828">
    <property type="entry name" value="ANF_lig-bd_rcpt"/>
</dbReference>
<dbReference type="FunFam" id="1.10.287.70:FF:000172">
    <property type="entry name" value="Glutamate receptor"/>
    <property type="match status" value="1"/>
</dbReference>
<evidence type="ECO:0000256" key="3">
    <source>
        <dbReference type="ARBA" id="ARBA00022448"/>
    </source>
</evidence>
<dbReference type="PIRSF" id="PIRSF037090">
    <property type="entry name" value="Iontro_Glu-like_rcpt_pln"/>
    <property type="match status" value="1"/>
</dbReference>
<dbReference type="Gene3D" id="1.10.287.70">
    <property type="match status" value="1"/>
</dbReference>
<keyword evidence="11 13" id="KW-1071">Ligand-gated ion channel</keyword>
<dbReference type="InterPro" id="IPR017103">
    <property type="entry name" value="Iontropic_Glu_rcpt_pln"/>
</dbReference>
<keyword evidence="12 13" id="KW-0407">Ion channel</keyword>
<dbReference type="Gene3D" id="3.40.190.10">
    <property type="entry name" value="Periplasmic binding protein-like II"/>
    <property type="match status" value="1"/>
</dbReference>
<evidence type="ECO:0000256" key="5">
    <source>
        <dbReference type="ARBA" id="ARBA00022729"/>
    </source>
</evidence>
<proteinExistence type="inferred from homology"/>
<feature type="domain" description="Ionotropic glutamate receptor C-terminal" evidence="16">
    <location>
        <begin position="413"/>
        <end position="753"/>
    </location>
</feature>
<keyword evidence="9 13" id="KW-0675">Receptor</keyword>
<comment type="subcellular location">
    <subcellularLocation>
        <location evidence="1">Membrane</location>
        <topology evidence="1">Multi-pass membrane protein</topology>
    </subcellularLocation>
</comment>
<evidence type="ECO:0000313" key="17">
    <source>
        <dbReference type="EMBL" id="KAK7257182.1"/>
    </source>
</evidence>
<keyword evidence="3 13" id="KW-0813">Transport</keyword>
<evidence type="ECO:0000256" key="8">
    <source>
        <dbReference type="ARBA" id="ARBA00023136"/>
    </source>
</evidence>
<keyword evidence="4 15" id="KW-0812">Transmembrane</keyword>
<organism evidence="17 18">
    <name type="scientific">Crotalaria pallida</name>
    <name type="common">Smooth rattlebox</name>
    <name type="synonym">Crotalaria striata</name>
    <dbReference type="NCBI Taxonomy" id="3830"/>
    <lineage>
        <taxon>Eukaryota</taxon>
        <taxon>Viridiplantae</taxon>
        <taxon>Streptophyta</taxon>
        <taxon>Embryophyta</taxon>
        <taxon>Tracheophyta</taxon>
        <taxon>Spermatophyta</taxon>
        <taxon>Magnoliopsida</taxon>
        <taxon>eudicotyledons</taxon>
        <taxon>Gunneridae</taxon>
        <taxon>Pentapetalae</taxon>
        <taxon>rosids</taxon>
        <taxon>fabids</taxon>
        <taxon>Fabales</taxon>
        <taxon>Fabaceae</taxon>
        <taxon>Papilionoideae</taxon>
        <taxon>50 kb inversion clade</taxon>
        <taxon>genistoids sensu lato</taxon>
        <taxon>core genistoids</taxon>
        <taxon>Crotalarieae</taxon>
        <taxon>Crotalaria</taxon>
    </lineage>
</organism>
<dbReference type="Pfam" id="PF00060">
    <property type="entry name" value="Lig_chan"/>
    <property type="match status" value="1"/>
</dbReference>
<keyword evidence="5" id="KW-0732">Signal</keyword>
<dbReference type="Proteomes" id="UP001372338">
    <property type="component" value="Unassembled WGS sequence"/>
</dbReference>
<dbReference type="CDD" id="cd19990">
    <property type="entry name" value="PBP1_GABAb_receptor_plant"/>
    <property type="match status" value="1"/>
</dbReference>
<evidence type="ECO:0000256" key="15">
    <source>
        <dbReference type="SAM" id="Phobius"/>
    </source>
</evidence>
<evidence type="ECO:0000256" key="9">
    <source>
        <dbReference type="ARBA" id="ARBA00023170"/>
    </source>
</evidence>
<keyword evidence="18" id="KW-1185">Reference proteome</keyword>
<gene>
    <name evidence="17" type="ORF">RIF29_30965</name>
</gene>
<dbReference type="PANTHER" id="PTHR18966">
    <property type="entry name" value="IONOTROPIC GLUTAMATE RECEPTOR"/>
    <property type="match status" value="1"/>
</dbReference>
<evidence type="ECO:0000259" key="16">
    <source>
        <dbReference type="SMART" id="SM00079"/>
    </source>
</evidence>
<keyword evidence="7 13" id="KW-0406">Ion transport</keyword>
<evidence type="ECO:0000256" key="14">
    <source>
        <dbReference type="PIRSR" id="PIRSR037090-50"/>
    </source>
</evidence>
<evidence type="ECO:0000256" key="7">
    <source>
        <dbReference type="ARBA" id="ARBA00023065"/>
    </source>
</evidence>
<accession>A0AAN9HWY9</accession>
<dbReference type="Pfam" id="PF01094">
    <property type="entry name" value="ANF_receptor"/>
    <property type="match status" value="1"/>
</dbReference>
<dbReference type="FunFam" id="3.40.50.2300:FF:000188">
    <property type="entry name" value="Glutamate receptor"/>
    <property type="match status" value="1"/>
</dbReference>
<evidence type="ECO:0000256" key="12">
    <source>
        <dbReference type="ARBA" id="ARBA00023303"/>
    </source>
</evidence>
<dbReference type="InterPro" id="IPR028082">
    <property type="entry name" value="Peripla_BP_I"/>
</dbReference>
<comment type="function">
    <text evidence="13">Glutamate-gated receptor that probably acts as non-selective cation channel.</text>
</comment>
<dbReference type="InterPro" id="IPR015683">
    <property type="entry name" value="Ionotropic_Glu_rcpt"/>
</dbReference>
<dbReference type="InterPro" id="IPR044440">
    <property type="entry name" value="GABAb_receptor_plant_PBP1"/>
</dbReference>
<dbReference type="EMBL" id="JAYWIO010000006">
    <property type="protein sequence ID" value="KAK7257182.1"/>
    <property type="molecule type" value="Genomic_DNA"/>
</dbReference>